<evidence type="ECO:0000313" key="7">
    <source>
        <dbReference type="Proteomes" id="UP001500212"/>
    </source>
</evidence>
<evidence type="ECO:0000256" key="1">
    <source>
        <dbReference type="ARBA" id="ARBA00006484"/>
    </source>
</evidence>
<evidence type="ECO:0000256" key="3">
    <source>
        <dbReference type="ARBA" id="ARBA00023027"/>
    </source>
</evidence>
<dbReference type="PANTHER" id="PTHR24321">
    <property type="entry name" value="DEHYDROGENASES, SHORT CHAIN"/>
    <property type="match status" value="1"/>
</dbReference>
<feature type="compositionally biased region" description="Low complexity" evidence="4">
    <location>
        <begin position="1"/>
        <end position="13"/>
    </location>
</feature>
<feature type="region of interest" description="Disordered" evidence="4">
    <location>
        <begin position="1"/>
        <end position="20"/>
    </location>
</feature>
<dbReference type="InterPro" id="IPR036291">
    <property type="entry name" value="NAD(P)-bd_dom_sf"/>
</dbReference>
<dbReference type="SUPFAM" id="SSF51735">
    <property type="entry name" value="NAD(P)-binding Rossmann-fold domains"/>
    <property type="match status" value="1"/>
</dbReference>
<keyword evidence="7" id="KW-1185">Reference proteome</keyword>
<evidence type="ECO:0000256" key="4">
    <source>
        <dbReference type="SAM" id="MobiDB-lite"/>
    </source>
</evidence>
<keyword evidence="3" id="KW-0520">NAD</keyword>
<dbReference type="RefSeq" id="WP_345364659.1">
    <property type="nucleotide sequence ID" value="NZ_BAABHJ010000032.1"/>
</dbReference>
<protein>
    <submittedName>
        <fullName evidence="6">SDR family oxidoreductase</fullName>
    </submittedName>
</protein>
<feature type="domain" description="Ketoreductase" evidence="5">
    <location>
        <begin position="27"/>
        <end position="216"/>
    </location>
</feature>
<dbReference type="PRINTS" id="PR00081">
    <property type="entry name" value="GDHRDH"/>
</dbReference>
<accession>A0ABP8TY03</accession>
<dbReference type="SMART" id="SM00822">
    <property type="entry name" value="PKS_KR"/>
    <property type="match status" value="1"/>
</dbReference>
<dbReference type="Proteomes" id="UP001500212">
    <property type="component" value="Unassembled WGS sequence"/>
</dbReference>
<dbReference type="PROSITE" id="PS00061">
    <property type="entry name" value="ADH_SHORT"/>
    <property type="match status" value="1"/>
</dbReference>
<name>A0ABP8TY03_9ACTN</name>
<dbReference type="PRINTS" id="PR00080">
    <property type="entry name" value="SDRFAMILY"/>
</dbReference>
<dbReference type="InterPro" id="IPR057326">
    <property type="entry name" value="KR_dom"/>
</dbReference>
<reference evidence="7" key="1">
    <citation type="journal article" date="2019" name="Int. J. Syst. Evol. Microbiol.">
        <title>The Global Catalogue of Microorganisms (GCM) 10K type strain sequencing project: providing services to taxonomists for standard genome sequencing and annotation.</title>
        <authorList>
            <consortium name="The Broad Institute Genomics Platform"/>
            <consortium name="The Broad Institute Genome Sequencing Center for Infectious Disease"/>
            <person name="Wu L."/>
            <person name="Ma J."/>
        </authorList>
    </citation>
    <scope>NUCLEOTIDE SEQUENCE [LARGE SCALE GENOMIC DNA]</scope>
    <source>
        <strain evidence="7">JCM 17938</strain>
    </source>
</reference>
<dbReference type="PANTHER" id="PTHR24321:SF8">
    <property type="entry name" value="ESTRADIOL 17-BETA-DEHYDROGENASE 8-RELATED"/>
    <property type="match status" value="1"/>
</dbReference>
<keyword evidence="2" id="KW-0560">Oxidoreductase</keyword>
<dbReference type="InterPro" id="IPR020904">
    <property type="entry name" value="Sc_DH/Rdtase_CS"/>
</dbReference>
<dbReference type="EMBL" id="BAABHJ010000032">
    <property type="protein sequence ID" value="GAA4616358.1"/>
    <property type="molecule type" value="Genomic_DNA"/>
</dbReference>
<sequence length="269" mass="27446">MTAGGAPGTDAAPSVPGEPAPRRYAGRVGLVTGGASGIGAATAVRLAAEGAAVLIVDVSAEGEAVAARVREAGGRARYLAGDVSREDTWDRAARVAEEAFGPVDVLVSNAYVVDVAPAHELSPESWRRQIDVCLTAAFLGARRLLPGIAERAGAMVITSSVHALVGLPGHPAYAAAKGGLVALTRQLAVEYGPAARVNCVIPGPIMTAAWERVDETDRAKSVQATVLRRFGEPEEVAAAITYLASPDASFVTGAALTVDGGWSIARDSA</sequence>
<dbReference type="Pfam" id="PF13561">
    <property type="entry name" value="adh_short_C2"/>
    <property type="match status" value="1"/>
</dbReference>
<dbReference type="Gene3D" id="3.40.50.720">
    <property type="entry name" value="NAD(P)-binding Rossmann-like Domain"/>
    <property type="match status" value="1"/>
</dbReference>
<organism evidence="6 7">
    <name type="scientific">Actinoallomurus liliacearum</name>
    <dbReference type="NCBI Taxonomy" id="1080073"/>
    <lineage>
        <taxon>Bacteria</taxon>
        <taxon>Bacillati</taxon>
        <taxon>Actinomycetota</taxon>
        <taxon>Actinomycetes</taxon>
        <taxon>Streptosporangiales</taxon>
        <taxon>Thermomonosporaceae</taxon>
        <taxon>Actinoallomurus</taxon>
    </lineage>
</organism>
<evidence type="ECO:0000313" key="6">
    <source>
        <dbReference type="EMBL" id="GAA4616358.1"/>
    </source>
</evidence>
<evidence type="ECO:0000256" key="2">
    <source>
        <dbReference type="ARBA" id="ARBA00023002"/>
    </source>
</evidence>
<comment type="caution">
    <text evidence="6">The sequence shown here is derived from an EMBL/GenBank/DDBJ whole genome shotgun (WGS) entry which is preliminary data.</text>
</comment>
<dbReference type="InterPro" id="IPR002347">
    <property type="entry name" value="SDR_fam"/>
</dbReference>
<dbReference type="CDD" id="cd05233">
    <property type="entry name" value="SDR_c"/>
    <property type="match status" value="1"/>
</dbReference>
<gene>
    <name evidence="6" type="ORF">GCM10023195_72690</name>
</gene>
<proteinExistence type="inferred from homology"/>
<evidence type="ECO:0000259" key="5">
    <source>
        <dbReference type="SMART" id="SM00822"/>
    </source>
</evidence>
<comment type="similarity">
    <text evidence="1">Belongs to the short-chain dehydrogenases/reductases (SDR) family.</text>
</comment>